<evidence type="ECO:0000313" key="2">
    <source>
        <dbReference type="Proteomes" id="UP000533598"/>
    </source>
</evidence>
<name>A0A7W7CIA4_9PSEU</name>
<accession>A0A7W7CIA4</accession>
<protein>
    <submittedName>
        <fullName evidence="1">Uncharacterized protein</fullName>
    </submittedName>
</protein>
<keyword evidence="2" id="KW-1185">Reference proteome</keyword>
<evidence type="ECO:0000313" key="1">
    <source>
        <dbReference type="EMBL" id="MBB4681792.1"/>
    </source>
</evidence>
<gene>
    <name evidence="1" type="ORF">HNR67_007910</name>
</gene>
<dbReference type="EMBL" id="JACHMH010000001">
    <property type="protein sequence ID" value="MBB4681792.1"/>
    <property type="molecule type" value="Genomic_DNA"/>
</dbReference>
<proteinExistence type="predicted"/>
<comment type="caution">
    <text evidence="1">The sequence shown here is derived from an EMBL/GenBank/DDBJ whole genome shotgun (WGS) entry which is preliminary data.</text>
</comment>
<dbReference type="Proteomes" id="UP000533598">
    <property type="component" value="Unassembled WGS sequence"/>
</dbReference>
<reference evidence="1 2" key="1">
    <citation type="submission" date="2020-08" db="EMBL/GenBank/DDBJ databases">
        <title>Sequencing the genomes of 1000 actinobacteria strains.</title>
        <authorList>
            <person name="Klenk H.-P."/>
        </authorList>
    </citation>
    <scope>NUCLEOTIDE SEQUENCE [LARGE SCALE GENOMIC DNA]</scope>
    <source>
        <strain evidence="1 2">DSM 44230</strain>
    </source>
</reference>
<organism evidence="1 2">
    <name type="scientific">Crossiella cryophila</name>
    <dbReference type="NCBI Taxonomy" id="43355"/>
    <lineage>
        <taxon>Bacteria</taxon>
        <taxon>Bacillati</taxon>
        <taxon>Actinomycetota</taxon>
        <taxon>Actinomycetes</taxon>
        <taxon>Pseudonocardiales</taxon>
        <taxon>Pseudonocardiaceae</taxon>
        <taxon>Crossiella</taxon>
    </lineage>
</organism>
<dbReference type="RefSeq" id="WP_185008632.1">
    <property type="nucleotide sequence ID" value="NZ_BAAAUI010000082.1"/>
</dbReference>
<dbReference type="AlphaFoldDB" id="A0A7W7CIA4"/>
<sequence>MATPVPFCGELDPDSAFELHLRFRVPLWRLESGTRRIQAALTQLKLSSPPVEVVLADDVLVTVSIPAGTLGDAIHGQDTTVAGIRHARRLAELLWDLDPVLVNSPQERT</sequence>